<dbReference type="AlphaFoldDB" id="A0A164L0G9"/>
<feature type="region of interest" description="Disordered" evidence="1">
    <location>
        <begin position="213"/>
        <end position="234"/>
    </location>
</feature>
<name>A0A164L0G9_9CRUS</name>
<gene>
    <name evidence="2" type="ORF">APZ42_033539</name>
</gene>
<reference evidence="2 3" key="1">
    <citation type="submission" date="2016-03" db="EMBL/GenBank/DDBJ databases">
        <title>EvidentialGene: Evidence-directed Construction of Genes on Genomes.</title>
        <authorList>
            <person name="Gilbert D.G."/>
            <person name="Choi J.-H."/>
            <person name="Mockaitis K."/>
            <person name="Colbourne J."/>
            <person name="Pfrender M."/>
        </authorList>
    </citation>
    <scope>NUCLEOTIDE SEQUENCE [LARGE SCALE GENOMIC DNA]</scope>
    <source>
        <strain evidence="2 3">Xinb3</strain>
        <tissue evidence="2">Complete organism</tissue>
    </source>
</reference>
<organism evidence="2 3">
    <name type="scientific">Daphnia magna</name>
    <dbReference type="NCBI Taxonomy" id="35525"/>
    <lineage>
        <taxon>Eukaryota</taxon>
        <taxon>Metazoa</taxon>
        <taxon>Ecdysozoa</taxon>
        <taxon>Arthropoda</taxon>
        <taxon>Crustacea</taxon>
        <taxon>Branchiopoda</taxon>
        <taxon>Diplostraca</taxon>
        <taxon>Cladocera</taxon>
        <taxon>Anomopoda</taxon>
        <taxon>Daphniidae</taxon>
        <taxon>Daphnia</taxon>
    </lineage>
</organism>
<evidence type="ECO:0000313" key="3">
    <source>
        <dbReference type="Proteomes" id="UP000076858"/>
    </source>
</evidence>
<evidence type="ECO:0000313" key="2">
    <source>
        <dbReference type="EMBL" id="KZS03691.1"/>
    </source>
</evidence>
<proteinExistence type="predicted"/>
<dbReference type="EMBL" id="LRGB01003218">
    <property type="protein sequence ID" value="KZS03691.1"/>
    <property type="molecule type" value="Genomic_DNA"/>
</dbReference>
<accession>A0A164L0G9</accession>
<protein>
    <submittedName>
        <fullName evidence="2">Uncharacterized protein</fullName>
    </submittedName>
</protein>
<keyword evidence="3" id="KW-1185">Reference proteome</keyword>
<dbReference type="Proteomes" id="UP000076858">
    <property type="component" value="Unassembled WGS sequence"/>
</dbReference>
<comment type="caution">
    <text evidence="2">The sequence shown here is derived from an EMBL/GenBank/DDBJ whole genome shotgun (WGS) entry which is preliminary data.</text>
</comment>
<sequence>MSNFYSNHTKMIISVGITSLMRNSHVCVFGFCKMIIPFFTEDVFHQYFRMTRTTFAKFITFCDTHLPETPENQLETKEKVYITLCSRTVDNVTGIIEMHHHHFIKWPVANEIPAVSEEFKKLAGFPGATGAMDGTCRNIQAPEETVCLPNRSFSYSFTGFPQSAHDSRVFGGSDLGAITYVSPTVLPHRQDCRYATSSRHSVSSIGTSASDVTISTTLSQKRSTQSAPTDLPTQTSQLDLHIQKQMLELEVKLEQSKSQMEANATSVTETLSKALKGIGEQLGKLIDSSHVMFTKIAANTQLVKDSRKTLQDMDQKIEMVKLDLNAQIEGLRTEIGNSKVHLRTIQEQVID</sequence>
<evidence type="ECO:0000256" key="1">
    <source>
        <dbReference type="SAM" id="MobiDB-lite"/>
    </source>
</evidence>